<reference evidence="10" key="1">
    <citation type="submission" date="2014-03" db="EMBL/GenBank/DDBJ databases">
        <authorList>
            <person name="Zhang G."/>
            <person name="Zhu L."/>
            <person name="Fang P."/>
        </authorList>
    </citation>
    <scope>NUCLEOTIDE SEQUENCE</scope>
    <source>
        <strain evidence="10">NS1</strain>
        <plasmid evidence="10">pNSL1</plasmid>
    </source>
</reference>
<feature type="transmembrane region" description="Helical" evidence="9">
    <location>
        <begin position="339"/>
        <end position="358"/>
    </location>
</feature>
<dbReference type="InterPro" id="IPR003445">
    <property type="entry name" value="Cat_transpt"/>
</dbReference>
<keyword evidence="2" id="KW-0813">Transport</keyword>
<feature type="region of interest" description="Disordered" evidence="8">
    <location>
        <begin position="1"/>
        <end position="28"/>
    </location>
</feature>
<accession>A0A097SPK8</accession>
<keyword evidence="7 9" id="KW-0472">Membrane</keyword>
<feature type="transmembrane region" description="Helical" evidence="9">
    <location>
        <begin position="300"/>
        <end position="319"/>
    </location>
</feature>
<evidence type="ECO:0000256" key="5">
    <source>
        <dbReference type="ARBA" id="ARBA00022989"/>
    </source>
</evidence>
<dbReference type="EMBL" id="KJ605395">
    <property type="protein sequence ID" value="AIU93459.1"/>
    <property type="molecule type" value="Genomic_DNA"/>
</dbReference>
<dbReference type="GO" id="GO:0008324">
    <property type="term" value="F:monoatomic cation transmembrane transporter activity"/>
    <property type="evidence" value="ECO:0007669"/>
    <property type="project" value="InterPro"/>
</dbReference>
<evidence type="ECO:0000256" key="2">
    <source>
        <dbReference type="ARBA" id="ARBA00022448"/>
    </source>
</evidence>
<evidence type="ECO:0000256" key="7">
    <source>
        <dbReference type="ARBA" id="ARBA00023136"/>
    </source>
</evidence>
<evidence type="ECO:0000256" key="4">
    <source>
        <dbReference type="ARBA" id="ARBA00022692"/>
    </source>
</evidence>
<dbReference type="Pfam" id="PF02386">
    <property type="entry name" value="TrkH"/>
    <property type="match status" value="1"/>
</dbReference>
<dbReference type="AlphaFoldDB" id="A0A097SPK8"/>
<keyword evidence="10" id="KW-0614">Plasmid</keyword>
<comment type="subcellular location">
    <subcellularLocation>
        <location evidence="1">Cell membrane</location>
        <topology evidence="1">Multi-pass membrane protein</topology>
    </subcellularLocation>
</comment>
<feature type="transmembrane region" description="Helical" evidence="9">
    <location>
        <begin position="406"/>
        <end position="437"/>
    </location>
</feature>
<dbReference type="PANTHER" id="PTHR32024">
    <property type="entry name" value="TRK SYSTEM POTASSIUM UPTAKE PROTEIN TRKG-RELATED"/>
    <property type="match status" value="1"/>
</dbReference>
<evidence type="ECO:0000256" key="8">
    <source>
        <dbReference type="SAM" id="MobiDB-lite"/>
    </source>
</evidence>
<feature type="transmembrane region" description="Helical" evidence="9">
    <location>
        <begin position="458"/>
        <end position="478"/>
    </location>
</feature>
<keyword evidence="4 9" id="KW-0812">Transmembrane</keyword>
<proteinExistence type="predicted"/>
<feature type="transmembrane region" description="Helical" evidence="9">
    <location>
        <begin position="183"/>
        <end position="208"/>
    </location>
</feature>
<evidence type="ECO:0000313" key="10">
    <source>
        <dbReference type="EMBL" id="AIU93459.1"/>
    </source>
</evidence>
<feature type="transmembrane region" description="Helical" evidence="9">
    <location>
        <begin position="152"/>
        <end position="171"/>
    </location>
</feature>
<evidence type="ECO:0000256" key="3">
    <source>
        <dbReference type="ARBA" id="ARBA00022475"/>
    </source>
</evidence>
<keyword evidence="5 9" id="KW-1133">Transmembrane helix</keyword>
<keyword evidence="3" id="KW-1003">Cell membrane</keyword>
<evidence type="ECO:0000256" key="6">
    <source>
        <dbReference type="ARBA" id="ARBA00023065"/>
    </source>
</evidence>
<dbReference type="GO" id="GO:0005886">
    <property type="term" value="C:plasma membrane"/>
    <property type="evidence" value="ECO:0007669"/>
    <property type="project" value="UniProtKB-SubCell"/>
</dbReference>
<dbReference type="GO" id="GO:0030001">
    <property type="term" value="P:metal ion transport"/>
    <property type="evidence" value="ECO:0007669"/>
    <property type="project" value="UniProtKB-ARBA"/>
</dbReference>
<feature type="transmembrane region" description="Helical" evidence="9">
    <location>
        <begin position="119"/>
        <end position="140"/>
    </location>
</feature>
<organism evidence="10">
    <name type="scientific">Rhodococcus sp. NS1</name>
    <dbReference type="NCBI Taxonomy" id="402236"/>
    <lineage>
        <taxon>Bacteria</taxon>
        <taxon>Bacillati</taxon>
        <taxon>Actinomycetota</taxon>
        <taxon>Actinomycetes</taxon>
        <taxon>Mycobacteriales</taxon>
        <taxon>Nocardiaceae</taxon>
        <taxon>Rhodococcus</taxon>
    </lineage>
</organism>
<evidence type="ECO:0000256" key="9">
    <source>
        <dbReference type="SAM" id="Phobius"/>
    </source>
</evidence>
<geneLocation type="plasmid" evidence="10">
    <name>pNSL1</name>
</geneLocation>
<feature type="transmembrane region" description="Helical" evidence="9">
    <location>
        <begin position="514"/>
        <end position="536"/>
    </location>
</feature>
<feature type="transmembrane region" description="Helical" evidence="9">
    <location>
        <begin position="268"/>
        <end position="288"/>
    </location>
</feature>
<name>A0A097SPK8_9NOCA</name>
<gene>
    <name evidence="10" type="ORF">LRS1606.25</name>
</gene>
<evidence type="ECO:0000256" key="1">
    <source>
        <dbReference type="ARBA" id="ARBA00004651"/>
    </source>
</evidence>
<dbReference type="PANTHER" id="PTHR32024:SF1">
    <property type="entry name" value="KTR SYSTEM POTASSIUM UPTAKE PROTEIN B"/>
    <property type="match status" value="1"/>
</dbReference>
<protein>
    <submittedName>
        <fullName evidence="10">Uncharacterized protein</fullName>
    </submittedName>
</protein>
<keyword evidence="6" id="KW-0406">Ion transport</keyword>
<sequence>MPRPQTLPTRQRRGSPRHTAWTRHIAGPSGRYSSPCAVLRSPQVRFGESRSWNRLSRIVSELRPQRVESVPERYDFPWSRVGSGRRGTSAGLVCDDVSTRTMAWPAPLRRIGAQVMRSPARVVASSFALALLVGTGLLLVPDATQSGVGAGVLPALFTATSAVCLTGLIVVDTATYWSGYGQGVIVALIQVGGFGIMTMASLIGLVLANRIGLRARLNAAAEVRTSGLGDVRSVIVGVVRTSVLIEAVVATALAARFVIGYDESVPRAVWLGIFHAVSAFNNAGFALYSDNLIGFADDPWICVPLLVAVVLGGIGFPVLFEIGRHLRGRSRRWSLHTRLTVTVTAVLLVLGPLLVLALEWRHTLSGHPLGAKLLIATFQGVMPRTAGFNSVDYAQMDEATLLVTDVLMFIGGGSGGTAGGIKVTTFAVLLFVIAAEVRGEKSVTIFDRRIDPRVQRQALSVALIGVALVVIPTLALLAGTGFDLNALLFEVISAFATVGLSTGITAQLPAWGQLILVVLMYLGRIGPITLVSALAARENNRRFERPVERPFIG</sequence>